<accession>A0ABW0LMG8</accession>
<keyword evidence="2" id="KW-1185">Reference proteome</keyword>
<sequence length="99" mass="10444">MDMQALHAGFETQDQAESAIRKLAALRSDRFRLSRATAGEAFGSETDLADASAEFAEEIGLTATGFAGNAIAFTLSANVPDKAREQARAVIEQAGGRIL</sequence>
<organism evidence="1 2">
    <name type="scientific">Cohnella suwonensis</name>
    <dbReference type="NCBI Taxonomy" id="696072"/>
    <lineage>
        <taxon>Bacteria</taxon>
        <taxon>Bacillati</taxon>
        <taxon>Bacillota</taxon>
        <taxon>Bacilli</taxon>
        <taxon>Bacillales</taxon>
        <taxon>Paenibacillaceae</taxon>
        <taxon>Cohnella</taxon>
    </lineage>
</organism>
<dbReference type="EMBL" id="JBHSMH010000001">
    <property type="protein sequence ID" value="MFC5467085.1"/>
    <property type="molecule type" value="Genomic_DNA"/>
</dbReference>
<dbReference type="Proteomes" id="UP001596105">
    <property type="component" value="Unassembled WGS sequence"/>
</dbReference>
<gene>
    <name evidence="1" type="ORF">ACFPPD_00010</name>
</gene>
<reference evidence="2" key="1">
    <citation type="journal article" date="2019" name="Int. J. Syst. Evol. Microbiol.">
        <title>The Global Catalogue of Microorganisms (GCM) 10K type strain sequencing project: providing services to taxonomists for standard genome sequencing and annotation.</title>
        <authorList>
            <consortium name="The Broad Institute Genomics Platform"/>
            <consortium name="The Broad Institute Genome Sequencing Center for Infectious Disease"/>
            <person name="Wu L."/>
            <person name="Ma J."/>
        </authorList>
    </citation>
    <scope>NUCLEOTIDE SEQUENCE [LARGE SCALE GENOMIC DNA]</scope>
    <source>
        <strain evidence="2">CCUG 57113</strain>
    </source>
</reference>
<evidence type="ECO:0000313" key="1">
    <source>
        <dbReference type="EMBL" id="MFC5467085.1"/>
    </source>
</evidence>
<dbReference type="RefSeq" id="WP_209747434.1">
    <property type="nucleotide sequence ID" value="NZ_JBHSMH010000001.1"/>
</dbReference>
<proteinExistence type="predicted"/>
<evidence type="ECO:0000313" key="2">
    <source>
        <dbReference type="Proteomes" id="UP001596105"/>
    </source>
</evidence>
<comment type="caution">
    <text evidence="1">The sequence shown here is derived from an EMBL/GenBank/DDBJ whole genome shotgun (WGS) entry which is preliminary data.</text>
</comment>
<name>A0ABW0LMG8_9BACL</name>
<protein>
    <submittedName>
        <fullName evidence="1">Uncharacterized protein</fullName>
    </submittedName>
</protein>